<name>A0ACB9PGA3_BAUVA</name>
<gene>
    <name evidence="1" type="ORF">L6164_008278</name>
</gene>
<accession>A0ACB9PGA3</accession>
<dbReference type="EMBL" id="CM039429">
    <property type="protein sequence ID" value="KAI4347466.1"/>
    <property type="molecule type" value="Genomic_DNA"/>
</dbReference>
<reference evidence="1 2" key="1">
    <citation type="journal article" date="2022" name="DNA Res.">
        <title>Chromosomal-level genome assembly of the orchid tree Bauhinia variegata (Leguminosae; Cercidoideae) supports the allotetraploid origin hypothesis of Bauhinia.</title>
        <authorList>
            <person name="Zhong Y."/>
            <person name="Chen Y."/>
            <person name="Zheng D."/>
            <person name="Pang J."/>
            <person name="Liu Y."/>
            <person name="Luo S."/>
            <person name="Meng S."/>
            <person name="Qian L."/>
            <person name="Wei D."/>
            <person name="Dai S."/>
            <person name="Zhou R."/>
        </authorList>
    </citation>
    <scope>NUCLEOTIDE SEQUENCE [LARGE SCALE GENOMIC DNA]</scope>
    <source>
        <strain evidence="1">BV-YZ2020</strain>
    </source>
</reference>
<protein>
    <submittedName>
        <fullName evidence="1">Uncharacterized protein</fullName>
    </submittedName>
</protein>
<comment type="caution">
    <text evidence="1">The sequence shown here is derived from an EMBL/GenBank/DDBJ whole genome shotgun (WGS) entry which is preliminary data.</text>
</comment>
<proteinExistence type="predicted"/>
<sequence length="240" mass="27370">MFPLNGGNELVIQFSSCPHKQQHNISEDLILDGYCSPDSCDFAKTVGNSQQKKLSHGDQKNFGQHFPRENRKKKMIHREIERQRRRQMATLHASLRSLLPLKFIKGKRSISDHMNEAVNYIKQLKKNIKELSAKRDEIKKLSYSCTENHDSNNTSGTGSFVIHENDGAIGIEIANGCREENFPLSKLLELLLEEGLEVVNCLSSEVNGRLIHSVQCEVNNSKSLDLPELRRKVSMLFHFL</sequence>
<evidence type="ECO:0000313" key="2">
    <source>
        <dbReference type="Proteomes" id="UP000828941"/>
    </source>
</evidence>
<keyword evidence="2" id="KW-1185">Reference proteome</keyword>
<organism evidence="1 2">
    <name type="scientific">Bauhinia variegata</name>
    <name type="common">Purple orchid tree</name>
    <name type="synonym">Phanera variegata</name>
    <dbReference type="NCBI Taxonomy" id="167791"/>
    <lineage>
        <taxon>Eukaryota</taxon>
        <taxon>Viridiplantae</taxon>
        <taxon>Streptophyta</taxon>
        <taxon>Embryophyta</taxon>
        <taxon>Tracheophyta</taxon>
        <taxon>Spermatophyta</taxon>
        <taxon>Magnoliopsida</taxon>
        <taxon>eudicotyledons</taxon>
        <taxon>Gunneridae</taxon>
        <taxon>Pentapetalae</taxon>
        <taxon>rosids</taxon>
        <taxon>fabids</taxon>
        <taxon>Fabales</taxon>
        <taxon>Fabaceae</taxon>
        <taxon>Cercidoideae</taxon>
        <taxon>Cercideae</taxon>
        <taxon>Bauhiniinae</taxon>
        <taxon>Bauhinia</taxon>
    </lineage>
</organism>
<dbReference type="Proteomes" id="UP000828941">
    <property type="component" value="Chromosome 4"/>
</dbReference>
<evidence type="ECO:0000313" key="1">
    <source>
        <dbReference type="EMBL" id="KAI4347466.1"/>
    </source>
</evidence>